<sequence>MVLSSGTTGLPKAVQLTHHNVMTVLAIIREDPRYTDLSVPIKSLGLLPFFHVYGFMLTLNTCCNGFPMVVLSHFEPALFLQAIHTYKITMLNLVPALVVFLAKHPLVSQYDLSSLKMILCGAAPLSKDIADQVLKRLPHVQSVRTAYGMSESTLGALSNSFATTKPGSVGRAQKTAWIKVVDIDNVSSNLGPNQVGEICIKGPLVMKGYYKNSEATKQAIDPMGWLHTGDTGYYDEDGFFFVVDRIKDLIKYKGFQVAPAEIEAVLLSHSAIADAAVVGIPDEASGEVPAAFVVLQPGQAVTAEQVGNFVAAKLSSAKHLRGGVFFVDEIPKTGSGKILRRELRKRIGSTKAKL</sequence>
<keyword evidence="9 16" id="KW-0503">Monooxygenase</keyword>
<evidence type="ECO:0000256" key="3">
    <source>
        <dbReference type="ARBA" id="ARBA00006432"/>
    </source>
</evidence>
<evidence type="ECO:0000256" key="9">
    <source>
        <dbReference type="ARBA" id="ARBA00023033"/>
    </source>
</evidence>
<dbReference type="Gene3D" id="2.30.38.10">
    <property type="entry name" value="Luciferase, Domain 3"/>
    <property type="match status" value="1"/>
</dbReference>
<evidence type="ECO:0000259" key="14">
    <source>
        <dbReference type="Pfam" id="PF00501"/>
    </source>
</evidence>
<keyword evidence="7" id="KW-0460">Magnesium</keyword>
<evidence type="ECO:0000256" key="2">
    <source>
        <dbReference type="ARBA" id="ARBA00004275"/>
    </source>
</evidence>
<name>A0A8D8G619_CULPI</name>
<dbReference type="Gene3D" id="3.30.300.30">
    <property type="match status" value="1"/>
</dbReference>
<dbReference type="Pfam" id="PF13193">
    <property type="entry name" value="AMP-binding_C"/>
    <property type="match status" value="1"/>
</dbReference>
<dbReference type="InterPro" id="IPR045851">
    <property type="entry name" value="AMP-bd_C_sf"/>
</dbReference>
<feature type="domain" description="AMP-dependent synthetase/ligase" evidence="14">
    <location>
        <begin position="4"/>
        <end position="210"/>
    </location>
</feature>
<keyword evidence="6" id="KW-0547">Nucleotide-binding</keyword>
<feature type="domain" description="AMP-binding enzyme C-terminal" evidence="15">
    <location>
        <begin position="261"/>
        <end position="337"/>
    </location>
</feature>
<evidence type="ECO:0000313" key="16">
    <source>
        <dbReference type="EMBL" id="CAG6494939.1"/>
    </source>
</evidence>
<evidence type="ECO:0000256" key="1">
    <source>
        <dbReference type="ARBA" id="ARBA00001946"/>
    </source>
</evidence>
<dbReference type="InterPro" id="IPR025110">
    <property type="entry name" value="AMP-bd_C"/>
</dbReference>
<evidence type="ECO:0000256" key="8">
    <source>
        <dbReference type="ARBA" id="ARBA00023002"/>
    </source>
</evidence>
<dbReference type="GO" id="GO:0005524">
    <property type="term" value="F:ATP binding"/>
    <property type="evidence" value="ECO:0007669"/>
    <property type="project" value="UniProtKB-KW"/>
</dbReference>
<comment type="catalytic activity">
    <reaction evidence="13">
        <text>firefly D-luciferin + ATP + O2 = firefly oxyluciferin + hnu + AMP + CO2 + diphosphate</text>
        <dbReference type="Rhea" id="RHEA:10732"/>
        <dbReference type="ChEBI" id="CHEBI:15379"/>
        <dbReference type="ChEBI" id="CHEBI:16526"/>
        <dbReference type="ChEBI" id="CHEBI:16792"/>
        <dbReference type="ChEBI" id="CHEBI:30212"/>
        <dbReference type="ChEBI" id="CHEBI:30616"/>
        <dbReference type="ChEBI" id="CHEBI:33019"/>
        <dbReference type="ChEBI" id="CHEBI:58038"/>
        <dbReference type="ChEBI" id="CHEBI:456215"/>
        <dbReference type="EC" id="1.13.12.7"/>
    </reaction>
</comment>
<dbReference type="GO" id="GO:0004497">
    <property type="term" value="F:monooxygenase activity"/>
    <property type="evidence" value="ECO:0007669"/>
    <property type="project" value="UniProtKB-KW"/>
</dbReference>
<dbReference type="EC" id="1.13.12.7" evidence="4"/>
<dbReference type="InterPro" id="IPR020845">
    <property type="entry name" value="AMP-binding_CS"/>
</dbReference>
<evidence type="ECO:0000256" key="12">
    <source>
        <dbReference type="ARBA" id="ARBA00023262"/>
    </source>
</evidence>
<evidence type="ECO:0000256" key="6">
    <source>
        <dbReference type="ARBA" id="ARBA00022840"/>
    </source>
</evidence>
<keyword evidence="11" id="KW-0455">Luminescence</keyword>
<evidence type="ECO:0000256" key="13">
    <source>
        <dbReference type="ARBA" id="ARBA00048497"/>
    </source>
</evidence>
<evidence type="ECO:0000259" key="15">
    <source>
        <dbReference type="Pfam" id="PF13193"/>
    </source>
</evidence>
<keyword evidence="10" id="KW-0576">Peroxisome</keyword>
<dbReference type="PANTHER" id="PTHR24096:SF423">
    <property type="entry name" value="GM05240P"/>
    <property type="match status" value="1"/>
</dbReference>
<dbReference type="AlphaFoldDB" id="A0A8D8G619"/>
<dbReference type="GO" id="GO:0008218">
    <property type="term" value="P:bioluminescence"/>
    <property type="evidence" value="ECO:0007669"/>
    <property type="project" value="UniProtKB-KW"/>
</dbReference>
<keyword evidence="6" id="KW-0067">ATP-binding</keyword>
<organism evidence="16">
    <name type="scientific">Culex pipiens</name>
    <name type="common">House mosquito</name>
    <dbReference type="NCBI Taxonomy" id="7175"/>
    <lineage>
        <taxon>Eukaryota</taxon>
        <taxon>Metazoa</taxon>
        <taxon>Ecdysozoa</taxon>
        <taxon>Arthropoda</taxon>
        <taxon>Hexapoda</taxon>
        <taxon>Insecta</taxon>
        <taxon>Pterygota</taxon>
        <taxon>Neoptera</taxon>
        <taxon>Endopterygota</taxon>
        <taxon>Diptera</taxon>
        <taxon>Nematocera</taxon>
        <taxon>Culicoidea</taxon>
        <taxon>Culicidae</taxon>
        <taxon>Culicinae</taxon>
        <taxon>Culicini</taxon>
        <taxon>Culex</taxon>
        <taxon>Culex</taxon>
    </lineage>
</organism>
<protein>
    <recommendedName>
        <fullName evidence="5">Luciferin 4-monooxygenase</fullName>
        <ecNumber evidence="4">1.13.12.7</ecNumber>
    </recommendedName>
</protein>
<comment type="similarity">
    <text evidence="3">Belongs to the ATP-dependent AMP-binding enzyme family.</text>
</comment>
<dbReference type="FunFam" id="3.30.300.30:FF:000007">
    <property type="entry name" value="4-coumarate--CoA ligase 2"/>
    <property type="match status" value="1"/>
</dbReference>
<dbReference type="PANTHER" id="PTHR24096">
    <property type="entry name" value="LONG-CHAIN-FATTY-ACID--COA LIGASE"/>
    <property type="match status" value="1"/>
</dbReference>
<dbReference type="SUPFAM" id="SSF56801">
    <property type="entry name" value="Acetyl-CoA synthetase-like"/>
    <property type="match status" value="1"/>
</dbReference>
<evidence type="ECO:0000256" key="7">
    <source>
        <dbReference type="ARBA" id="ARBA00022842"/>
    </source>
</evidence>
<reference evidence="16" key="1">
    <citation type="submission" date="2021-05" db="EMBL/GenBank/DDBJ databases">
        <authorList>
            <person name="Alioto T."/>
            <person name="Alioto T."/>
            <person name="Gomez Garrido J."/>
        </authorList>
    </citation>
    <scope>NUCLEOTIDE SEQUENCE</scope>
</reference>
<dbReference type="EMBL" id="HBUE01126790">
    <property type="protein sequence ID" value="CAG6494939.1"/>
    <property type="molecule type" value="Transcribed_RNA"/>
</dbReference>
<accession>A0A8D8G619</accession>
<proteinExistence type="inferred from homology"/>
<dbReference type="Pfam" id="PF00501">
    <property type="entry name" value="AMP-binding"/>
    <property type="match status" value="1"/>
</dbReference>
<comment type="subcellular location">
    <subcellularLocation>
        <location evidence="2">Peroxisome</location>
    </subcellularLocation>
</comment>
<keyword evidence="12" id="KW-0599">Photoprotein</keyword>
<dbReference type="Gene3D" id="3.40.50.980">
    <property type="match status" value="2"/>
</dbReference>
<comment type="cofactor">
    <cofactor evidence="1">
        <name>Mg(2+)</name>
        <dbReference type="ChEBI" id="CHEBI:18420"/>
    </cofactor>
</comment>
<keyword evidence="8" id="KW-0560">Oxidoreductase</keyword>
<dbReference type="GO" id="GO:0016405">
    <property type="term" value="F:CoA-ligase activity"/>
    <property type="evidence" value="ECO:0007669"/>
    <property type="project" value="TreeGrafter"/>
</dbReference>
<evidence type="ECO:0000256" key="10">
    <source>
        <dbReference type="ARBA" id="ARBA00023140"/>
    </source>
</evidence>
<evidence type="ECO:0000256" key="5">
    <source>
        <dbReference type="ARBA" id="ARBA00019043"/>
    </source>
</evidence>
<dbReference type="GO" id="GO:0005777">
    <property type="term" value="C:peroxisome"/>
    <property type="evidence" value="ECO:0007669"/>
    <property type="project" value="UniProtKB-SubCell"/>
</dbReference>
<dbReference type="InterPro" id="IPR000873">
    <property type="entry name" value="AMP-dep_synth/lig_dom"/>
</dbReference>
<dbReference type="PROSITE" id="PS00455">
    <property type="entry name" value="AMP_BINDING"/>
    <property type="match status" value="1"/>
</dbReference>
<evidence type="ECO:0000256" key="11">
    <source>
        <dbReference type="ARBA" id="ARBA00023223"/>
    </source>
</evidence>
<evidence type="ECO:0000256" key="4">
    <source>
        <dbReference type="ARBA" id="ARBA00012532"/>
    </source>
</evidence>